<proteinExistence type="predicted"/>
<keyword evidence="1" id="KW-0472">Membrane</keyword>
<comment type="caution">
    <text evidence="2">The sequence shown here is derived from an EMBL/GenBank/DDBJ whole genome shotgun (WGS) entry which is preliminary data.</text>
</comment>
<dbReference type="Proteomes" id="UP001239445">
    <property type="component" value="Unassembled WGS sequence"/>
</dbReference>
<protein>
    <submittedName>
        <fullName evidence="2">Uncharacterized protein</fullName>
    </submittedName>
</protein>
<keyword evidence="1" id="KW-1133">Transmembrane helix</keyword>
<evidence type="ECO:0000313" key="3">
    <source>
        <dbReference type="Proteomes" id="UP001239445"/>
    </source>
</evidence>
<feature type="transmembrane region" description="Helical" evidence="1">
    <location>
        <begin position="137"/>
        <end position="153"/>
    </location>
</feature>
<feature type="transmembrane region" description="Helical" evidence="1">
    <location>
        <begin position="243"/>
        <end position="262"/>
    </location>
</feature>
<gene>
    <name evidence="2" type="ORF">QBC47DRAFT_385142</name>
</gene>
<sequence>MFILQSILYWAPFRIDALGLVTILGAESMNVAVGTLLYSPATEWLPILGGYIFGNNSFTDPQPGFVLYNVTDGIMATDVSAWFTRWLLRHPTTYSSTVIRLRTDGAEISAGERAFGWMLGCITMLPILSLSAAIGDWWGFANVAAMMVSVAVRQRMVSCLRNSIDHNVDSFALDPGEIVKVFLTMPNGKAVTIIAPRQAVVNCLLTDPKPRQPRWYLVLRGLGWAAFGIHVVTLGMATLFSQLLTVVVLLAGSVATGIGLGARPHMLGKKLRLEVEQGDPSWHRSKTYARLQLTETEEDYMVHWSLFPQRKNQFWWDKYRRNEAAIRAELAAGSSDLMEEKEKSSTVKPTFSI</sequence>
<reference evidence="2" key="1">
    <citation type="submission" date="2023-06" db="EMBL/GenBank/DDBJ databases">
        <title>Genome-scale phylogeny and comparative genomics of the fungal order Sordariales.</title>
        <authorList>
            <consortium name="Lawrence Berkeley National Laboratory"/>
            <person name="Hensen N."/>
            <person name="Bonometti L."/>
            <person name="Westerberg I."/>
            <person name="Brannstrom I.O."/>
            <person name="Guillou S."/>
            <person name="Cros-Aarteil S."/>
            <person name="Calhoun S."/>
            <person name="Haridas S."/>
            <person name="Kuo A."/>
            <person name="Mondo S."/>
            <person name="Pangilinan J."/>
            <person name="Riley R."/>
            <person name="Labutti K."/>
            <person name="Andreopoulos B."/>
            <person name="Lipzen A."/>
            <person name="Chen C."/>
            <person name="Yanf M."/>
            <person name="Daum C."/>
            <person name="Ng V."/>
            <person name="Clum A."/>
            <person name="Steindorff A."/>
            <person name="Ohm R."/>
            <person name="Martin F."/>
            <person name="Silar P."/>
            <person name="Natvig D."/>
            <person name="Lalanne C."/>
            <person name="Gautier V."/>
            <person name="Ament-Velasquez S.L."/>
            <person name="Kruys A."/>
            <person name="Hutchinson M.I."/>
            <person name="Powell A.J."/>
            <person name="Barry K."/>
            <person name="Miller A.N."/>
            <person name="Grigoriev I.V."/>
            <person name="Debuchy R."/>
            <person name="Gladieux P."/>
            <person name="Thoren M.H."/>
            <person name="Johannesson H."/>
        </authorList>
    </citation>
    <scope>NUCLEOTIDE SEQUENCE</scope>
    <source>
        <strain evidence="2">PSN4</strain>
    </source>
</reference>
<dbReference type="EMBL" id="MU839836">
    <property type="protein sequence ID" value="KAK1753885.1"/>
    <property type="molecule type" value="Genomic_DNA"/>
</dbReference>
<dbReference type="AlphaFoldDB" id="A0AAJ0FA80"/>
<keyword evidence="1" id="KW-0812">Transmembrane</keyword>
<evidence type="ECO:0000313" key="2">
    <source>
        <dbReference type="EMBL" id="KAK1753885.1"/>
    </source>
</evidence>
<keyword evidence="3" id="KW-1185">Reference proteome</keyword>
<organism evidence="2 3">
    <name type="scientific">Echria macrotheca</name>
    <dbReference type="NCBI Taxonomy" id="438768"/>
    <lineage>
        <taxon>Eukaryota</taxon>
        <taxon>Fungi</taxon>
        <taxon>Dikarya</taxon>
        <taxon>Ascomycota</taxon>
        <taxon>Pezizomycotina</taxon>
        <taxon>Sordariomycetes</taxon>
        <taxon>Sordariomycetidae</taxon>
        <taxon>Sordariales</taxon>
        <taxon>Schizotheciaceae</taxon>
        <taxon>Echria</taxon>
    </lineage>
</organism>
<evidence type="ECO:0000256" key="1">
    <source>
        <dbReference type="SAM" id="Phobius"/>
    </source>
</evidence>
<name>A0AAJ0FA80_9PEZI</name>
<feature type="transmembrane region" description="Helical" evidence="1">
    <location>
        <begin position="217"/>
        <end position="237"/>
    </location>
</feature>
<accession>A0AAJ0FA80</accession>